<feature type="domain" description="C2H2-type" evidence="5">
    <location>
        <begin position="432"/>
        <end position="453"/>
    </location>
</feature>
<dbReference type="PROSITE" id="PS00028">
    <property type="entry name" value="ZINC_FINGER_C2H2_1"/>
    <property type="match status" value="4"/>
</dbReference>
<accession>W8CEA1</accession>
<feature type="domain" description="C2H2-type" evidence="5">
    <location>
        <begin position="199"/>
        <end position="220"/>
    </location>
</feature>
<evidence type="ECO:0000256" key="2">
    <source>
        <dbReference type="ARBA" id="ARBA00022737"/>
    </source>
</evidence>
<dbReference type="PANTHER" id="PTHR24379">
    <property type="entry name" value="KRAB AND ZINC FINGER DOMAIN-CONTAINING"/>
    <property type="match status" value="1"/>
</dbReference>
<dbReference type="GeneID" id="101460831"/>
<evidence type="ECO:0000256" key="4">
    <source>
        <dbReference type="ARBA" id="ARBA00022833"/>
    </source>
</evidence>
<keyword evidence="4" id="KW-0862">Zinc</keyword>
<dbReference type="PANTHER" id="PTHR24379:SF121">
    <property type="entry name" value="C2H2-TYPE DOMAIN-CONTAINING PROTEIN"/>
    <property type="match status" value="1"/>
</dbReference>
<reference evidence="6" key="2">
    <citation type="journal article" date="2014" name="BMC Genomics">
        <title>A genomic perspective to assessing quality of mass-reared SIT flies used in Mediterranean fruit fly (Ceratitis capitata) eradication in California.</title>
        <authorList>
            <person name="Calla B."/>
            <person name="Hall B."/>
            <person name="Hou S."/>
            <person name="Geib S.M."/>
        </authorList>
    </citation>
    <scope>NUCLEOTIDE SEQUENCE</scope>
</reference>
<organism evidence="6">
    <name type="scientific">Ceratitis capitata</name>
    <name type="common">Mediterranean fruit fly</name>
    <name type="synonym">Tephritis capitata</name>
    <dbReference type="NCBI Taxonomy" id="7213"/>
    <lineage>
        <taxon>Eukaryota</taxon>
        <taxon>Metazoa</taxon>
        <taxon>Ecdysozoa</taxon>
        <taxon>Arthropoda</taxon>
        <taxon>Hexapoda</taxon>
        <taxon>Insecta</taxon>
        <taxon>Pterygota</taxon>
        <taxon>Neoptera</taxon>
        <taxon>Endopterygota</taxon>
        <taxon>Diptera</taxon>
        <taxon>Brachycera</taxon>
        <taxon>Muscomorpha</taxon>
        <taxon>Tephritoidea</taxon>
        <taxon>Tephritidae</taxon>
        <taxon>Ceratitis</taxon>
        <taxon>Ceratitis</taxon>
    </lineage>
</organism>
<name>W8CEA1_CERCA</name>
<dbReference type="RefSeq" id="XP_004520377.1">
    <property type="nucleotide sequence ID" value="XM_004520320.3"/>
</dbReference>
<feature type="domain" description="C2H2-type" evidence="5">
    <location>
        <begin position="70"/>
        <end position="91"/>
    </location>
</feature>
<evidence type="ECO:0000313" key="6">
    <source>
        <dbReference type="EMBL" id="JAC06000.1"/>
    </source>
</evidence>
<dbReference type="EMBL" id="GAMC01000556">
    <property type="protein sequence ID" value="JAC06000.1"/>
    <property type="molecule type" value="mRNA"/>
</dbReference>
<evidence type="ECO:0000259" key="5">
    <source>
        <dbReference type="PROSITE" id="PS00028"/>
    </source>
</evidence>
<keyword evidence="1" id="KW-0479">Metal-binding</keyword>
<dbReference type="SMART" id="SM00355">
    <property type="entry name" value="ZnF_C2H2"/>
    <property type="match status" value="7"/>
</dbReference>
<dbReference type="InterPro" id="IPR013087">
    <property type="entry name" value="Znf_C2H2_type"/>
</dbReference>
<protein>
    <recommendedName>
        <fullName evidence="5">C2H2-type domain-containing protein</fullName>
    </recommendedName>
</protein>
<dbReference type="AlphaFoldDB" id="W8CEA1"/>
<proteinExistence type="evidence at transcript level"/>
<dbReference type="KEGG" id="ccat:101460831"/>
<keyword evidence="3" id="KW-0863">Zinc-finger</keyword>
<evidence type="ECO:0000256" key="1">
    <source>
        <dbReference type="ARBA" id="ARBA00022723"/>
    </source>
</evidence>
<keyword evidence="2" id="KW-0677">Repeat</keyword>
<reference evidence="6" key="1">
    <citation type="submission" date="2013-07" db="EMBL/GenBank/DDBJ databases">
        <authorList>
            <person name="Geib S."/>
        </authorList>
    </citation>
    <scope>NUCLEOTIDE SEQUENCE</scope>
</reference>
<dbReference type="GO" id="GO:0008270">
    <property type="term" value="F:zinc ion binding"/>
    <property type="evidence" value="ECO:0007669"/>
    <property type="project" value="UniProtKB-KW"/>
</dbReference>
<dbReference type="OrthoDB" id="7888980at2759"/>
<sequence>MDPIDPEDPFSITHMVGDSTEVTIEDINRLEEEDSLDEIDGPEDDLTILEIAMVKAIENVNPAFFMHLLCPRCGETFQSAPLWQQHLHNVHFFNNLKMLPGRVDEETKTYHCKKCPTSYNYLEYRKIFNHCLSHMAFNAYYKCSLCDHLECTTADMSRHIKRHMEVHMLKAKINGKMIRPKRFSLSEGIDYEKFLLYNCPECHTTFRKHDIWLEHVIDRHALFAADKLKFKTPDFEEFIVDKTHLITTCEICNATLAGDDLQQCQRKHYLTHLRNRAFRCAVCNLHFNYAKEIKMHMLLLHCQNLSTYEEAILPGNLRPKNAKFDMSFKLNPDKVAKCLPYIEIYCPICGVQLENTDDWYAHINENHDFFKAPFMALIITNFGAPTDTNRACKKRRLRPYCVVCDRVLDDCSNFTRLWAEQLRHAPFRPYTCTICHEQYHSMQTVMKHFATLHTNADGTVNTLPKQRKNGIQ</sequence>
<evidence type="ECO:0000256" key="3">
    <source>
        <dbReference type="ARBA" id="ARBA00022771"/>
    </source>
</evidence>
<feature type="domain" description="C2H2-type" evidence="5">
    <location>
        <begin position="280"/>
        <end position="301"/>
    </location>
</feature>